<dbReference type="InterPro" id="IPR018680">
    <property type="entry name" value="DUF2164"/>
</dbReference>
<protein>
    <submittedName>
        <fullName evidence="1">DUF2164 family protein</fullName>
    </submittedName>
</protein>
<accession>A0ABV3Q4P5</accession>
<keyword evidence="2" id="KW-1185">Reference proteome</keyword>
<dbReference type="EMBL" id="JBFMIA010000009">
    <property type="protein sequence ID" value="MEW9502307.1"/>
    <property type="molecule type" value="Genomic_DNA"/>
</dbReference>
<evidence type="ECO:0000313" key="1">
    <source>
        <dbReference type="EMBL" id="MEW9502307.1"/>
    </source>
</evidence>
<sequence>MKDPFTLSEKDKQSMVQALRSYFEEERNEEIGELAATLLLDFLLKEIGPTIYNKGVADAHSYLTEKLEDVFEIQK</sequence>
<dbReference type="RefSeq" id="WP_367779800.1">
    <property type="nucleotide sequence ID" value="NZ_JBFMIA010000009.1"/>
</dbReference>
<evidence type="ECO:0000313" key="2">
    <source>
        <dbReference type="Proteomes" id="UP001556040"/>
    </source>
</evidence>
<reference evidence="1 2" key="1">
    <citation type="journal article" date="1979" name="Int. J. Syst. Evol. Microbiol.">
        <title>Bacillus globisporus subsp. marinus subsp. nov.</title>
        <authorList>
            <person name="Liu H."/>
        </authorList>
    </citation>
    <scope>NUCLEOTIDE SEQUENCE [LARGE SCALE GENOMIC DNA]</scope>
    <source>
        <strain evidence="1 2">DSM 1297</strain>
    </source>
</reference>
<name>A0ABV3Q4P5_9BACL</name>
<dbReference type="Proteomes" id="UP001556040">
    <property type="component" value="Unassembled WGS sequence"/>
</dbReference>
<organism evidence="1 2">
    <name type="scientific">Jeotgalibacillus marinus</name>
    <dbReference type="NCBI Taxonomy" id="86667"/>
    <lineage>
        <taxon>Bacteria</taxon>
        <taxon>Bacillati</taxon>
        <taxon>Bacillota</taxon>
        <taxon>Bacilli</taxon>
        <taxon>Bacillales</taxon>
        <taxon>Caryophanaceae</taxon>
        <taxon>Jeotgalibacillus</taxon>
    </lineage>
</organism>
<comment type="caution">
    <text evidence="1">The sequence shown here is derived from an EMBL/GenBank/DDBJ whole genome shotgun (WGS) entry which is preliminary data.</text>
</comment>
<dbReference type="Pfam" id="PF09932">
    <property type="entry name" value="DUF2164"/>
    <property type="match status" value="1"/>
</dbReference>
<gene>
    <name evidence="1" type="ORF">AB1471_10925</name>
</gene>
<proteinExistence type="predicted"/>